<evidence type="ECO:0000256" key="1">
    <source>
        <dbReference type="SAM" id="SignalP"/>
    </source>
</evidence>
<reference evidence="2 3" key="1">
    <citation type="submission" date="2023-03" db="EMBL/GenBank/DDBJ databases">
        <title>Genome sequence of Lichtheimia ornata CBS 291.66.</title>
        <authorList>
            <person name="Mohabir J.T."/>
            <person name="Shea T.P."/>
            <person name="Kurbessoian T."/>
            <person name="Berby B."/>
            <person name="Fontaine J."/>
            <person name="Livny J."/>
            <person name="Gnirke A."/>
            <person name="Stajich J.E."/>
            <person name="Cuomo C.A."/>
        </authorList>
    </citation>
    <scope>NUCLEOTIDE SEQUENCE [LARGE SCALE GENOMIC DNA]</scope>
    <source>
        <strain evidence="2">CBS 291.66</strain>
    </source>
</reference>
<protein>
    <submittedName>
        <fullName evidence="2">Uncharacterized protein</fullName>
    </submittedName>
</protein>
<comment type="caution">
    <text evidence="2">The sequence shown here is derived from an EMBL/GenBank/DDBJ whole genome shotgun (WGS) entry which is preliminary data.</text>
</comment>
<feature type="signal peptide" evidence="1">
    <location>
        <begin position="1"/>
        <end position="20"/>
    </location>
</feature>
<accession>A0AAD7UUQ2</accession>
<proteinExistence type="predicted"/>
<sequence length="94" mass="10619">MHFSSSLIVLGAAFLFGVMADRKPLTPRDGGFHSDPHIQSRIEDYFNMIGDDNANKIRKTCYSQCEQETEGYDHCYLMCISTEARNIGVDPPPF</sequence>
<gene>
    <name evidence="2" type="ORF">O0I10_011762</name>
</gene>
<evidence type="ECO:0000313" key="2">
    <source>
        <dbReference type="EMBL" id="KAJ8652616.1"/>
    </source>
</evidence>
<dbReference type="GeneID" id="83219161"/>
<dbReference type="EMBL" id="JARTCD010000099">
    <property type="protein sequence ID" value="KAJ8652616.1"/>
    <property type="molecule type" value="Genomic_DNA"/>
</dbReference>
<keyword evidence="1" id="KW-0732">Signal</keyword>
<keyword evidence="3" id="KW-1185">Reference proteome</keyword>
<dbReference type="RefSeq" id="XP_058337530.1">
    <property type="nucleotide sequence ID" value="XM_058491725.1"/>
</dbReference>
<dbReference type="Proteomes" id="UP001234581">
    <property type="component" value="Unassembled WGS sequence"/>
</dbReference>
<feature type="chain" id="PRO_5042173692" evidence="1">
    <location>
        <begin position="21"/>
        <end position="94"/>
    </location>
</feature>
<name>A0AAD7UUQ2_9FUNG</name>
<organism evidence="2 3">
    <name type="scientific">Lichtheimia ornata</name>
    <dbReference type="NCBI Taxonomy" id="688661"/>
    <lineage>
        <taxon>Eukaryota</taxon>
        <taxon>Fungi</taxon>
        <taxon>Fungi incertae sedis</taxon>
        <taxon>Mucoromycota</taxon>
        <taxon>Mucoromycotina</taxon>
        <taxon>Mucoromycetes</taxon>
        <taxon>Mucorales</taxon>
        <taxon>Lichtheimiaceae</taxon>
        <taxon>Lichtheimia</taxon>
    </lineage>
</organism>
<evidence type="ECO:0000313" key="3">
    <source>
        <dbReference type="Proteomes" id="UP001234581"/>
    </source>
</evidence>
<dbReference type="AlphaFoldDB" id="A0AAD7UUQ2"/>